<keyword evidence="2" id="KW-1185">Reference proteome</keyword>
<reference evidence="1" key="1">
    <citation type="submission" date="2023-03" db="EMBL/GenBank/DDBJ databases">
        <title>Massive genome expansion in bonnet fungi (Mycena s.s.) driven by repeated elements and novel gene families across ecological guilds.</title>
        <authorList>
            <consortium name="Lawrence Berkeley National Laboratory"/>
            <person name="Harder C.B."/>
            <person name="Miyauchi S."/>
            <person name="Viragh M."/>
            <person name="Kuo A."/>
            <person name="Thoen E."/>
            <person name="Andreopoulos B."/>
            <person name="Lu D."/>
            <person name="Skrede I."/>
            <person name="Drula E."/>
            <person name="Henrissat B."/>
            <person name="Morin E."/>
            <person name="Kohler A."/>
            <person name="Barry K."/>
            <person name="LaButti K."/>
            <person name="Morin E."/>
            <person name="Salamov A."/>
            <person name="Lipzen A."/>
            <person name="Mereny Z."/>
            <person name="Hegedus B."/>
            <person name="Baldrian P."/>
            <person name="Stursova M."/>
            <person name="Weitz H."/>
            <person name="Taylor A."/>
            <person name="Grigoriev I.V."/>
            <person name="Nagy L.G."/>
            <person name="Martin F."/>
            <person name="Kauserud H."/>
        </authorList>
    </citation>
    <scope>NUCLEOTIDE SEQUENCE</scope>
    <source>
        <strain evidence="1">CBHHK067</strain>
    </source>
</reference>
<protein>
    <submittedName>
        <fullName evidence="1">Uncharacterized protein</fullName>
    </submittedName>
</protein>
<accession>A0AAD7FT18</accession>
<organism evidence="1 2">
    <name type="scientific">Mycena rosella</name>
    <name type="common">Pink bonnet</name>
    <name type="synonym">Agaricus rosellus</name>
    <dbReference type="NCBI Taxonomy" id="1033263"/>
    <lineage>
        <taxon>Eukaryota</taxon>
        <taxon>Fungi</taxon>
        <taxon>Dikarya</taxon>
        <taxon>Basidiomycota</taxon>
        <taxon>Agaricomycotina</taxon>
        <taxon>Agaricomycetes</taxon>
        <taxon>Agaricomycetidae</taxon>
        <taxon>Agaricales</taxon>
        <taxon>Marasmiineae</taxon>
        <taxon>Mycenaceae</taxon>
        <taxon>Mycena</taxon>
    </lineage>
</organism>
<sequence>MSLTAAQTSDIFLRSLLYPASVTPAFISAHTRCRGSDPQALRYPCVESVLDCAAFQPHVHDLYVTVKHGRHTSRFRLFFKRHIRLPDNPNVGIRGDLLIMRVASRNEASVVNMRLSDRKLVDYVVKNIAPTIYRFQGRQRIRLPSRLQVVKK</sequence>
<gene>
    <name evidence="1" type="ORF">B0H17DRAFT_1217191</name>
</gene>
<comment type="caution">
    <text evidence="1">The sequence shown here is derived from an EMBL/GenBank/DDBJ whole genome shotgun (WGS) entry which is preliminary data.</text>
</comment>
<evidence type="ECO:0000313" key="1">
    <source>
        <dbReference type="EMBL" id="KAJ7635922.1"/>
    </source>
</evidence>
<evidence type="ECO:0000313" key="2">
    <source>
        <dbReference type="Proteomes" id="UP001221757"/>
    </source>
</evidence>
<dbReference type="AlphaFoldDB" id="A0AAD7FT18"/>
<dbReference type="Proteomes" id="UP001221757">
    <property type="component" value="Unassembled WGS sequence"/>
</dbReference>
<name>A0AAD7FT18_MYCRO</name>
<dbReference type="EMBL" id="JARKIE010000464">
    <property type="protein sequence ID" value="KAJ7635922.1"/>
    <property type="molecule type" value="Genomic_DNA"/>
</dbReference>
<proteinExistence type="predicted"/>